<dbReference type="PANTHER" id="PTHR38099">
    <property type="entry name" value="LARGE RIBOSOMAL RNA SUBUNIT ACCUMULATION PROTEIN YCED"/>
    <property type="match status" value="1"/>
</dbReference>
<comment type="similarity">
    <text evidence="2">Belongs to the DUF177 domain family.</text>
</comment>
<sequence length="160" mass="17693">MFARPFIESVDFARKGKEMRGEIAVSALPRLVDVLAKSDGSLTYIVRGYHEDGRDMLEVALQGGCVLRCQRCLQELAYPVDIVSRLWLLPADRLDEAKEDDDEMDAIEAVPNLDVLALIEEELLLSLPFAPRHPEGECAPATSDLQQKASPFAVLAGLKK</sequence>
<gene>
    <name evidence="6" type="ORF">GALL_71250</name>
</gene>
<reference evidence="6" key="1">
    <citation type="submission" date="2016-10" db="EMBL/GenBank/DDBJ databases">
        <title>Sequence of Gallionella enrichment culture.</title>
        <authorList>
            <person name="Poehlein A."/>
            <person name="Muehling M."/>
            <person name="Daniel R."/>
        </authorList>
    </citation>
    <scope>NUCLEOTIDE SEQUENCE</scope>
</reference>
<keyword evidence="4" id="KW-0690">Ribosome biogenesis</keyword>
<dbReference type="AlphaFoldDB" id="A0A1J5T3X7"/>
<evidence type="ECO:0000256" key="5">
    <source>
        <dbReference type="ARBA" id="ARBA00031841"/>
    </source>
</evidence>
<comment type="caution">
    <text evidence="6">The sequence shown here is derived from an EMBL/GenBank/DDBJ whole genome shotgun (WGS) entry which is preliminary data.</text>
</comment>
<dbReference type="PANTHER" id="PTHR38099:SF1">
    <property type="entry name" value="LARGE RIBOSOMAL RNA SUBUNIT ACCUMULATION PROTEIN YCED"/>
    <property type="match status" value="1"/>
</dbReference>
<evidence type="ECO:0000313" key="6">
    <source>
        <dbReference type="EMBL" id="OIR10957.1"/>
    </source>
</evidence>
<organism evidence="6">
    <name type="scientific">mine drainage metagenome</name>
    <dbReference type="NCBI Taxonomy" id="410659"/>
    <lineage>
        <taxon>unclassified sequences</taxon>
        <taxon>metagenomes</taxon>
        <taxon>ecological metagenomes</taxon>
    </lineage>
</organism>
<evidence type="ECO:0000256" key="2">
    <source>
        <dbReference type="ARBA" id="ARBA00010740"/>
    </source>
</evidence>
<dbReference type="InterPro" id="IPR039255">
    <property type="entry name" value="YceD_bac"/>
</dbReference>
<evidence type="ECO:0000256" key="1">
    <source>
        <dbReference type="ARBA" id="ARBA00002868"/>
    </source>
</evidence>
<dbReference type="GO" id="GO:0005829">
    <property type="term" value="C:cytosol"/>
    <property type="evidence" value="ECO:0007669"/>
    <property type="project" value="TreeGrafter"/>
</dbReference>
<accession>A0A1J5T3X7</accession>
<comment type="function">
    <text evidence="1">Plays a role in synthesis, processing and/or stability of 23S rRNA.</text>
</comment>
<dbReference type="EMBL" id="MLJW01000021">
    <property type="protein sequence ID" value="OIR10957.1"/>
    <property type="molecule type" value="Genomic_DNA"/>
</dbReference>
<name>A0A1J5T3X7_9ZZZZ</name>
<dbReference type="GO" id="GO:0042254">
    <property type="term" value="P:ribosome biogenesis"/>
    <property type="evidence" value="ECO:0007669"/>
    <property type="project" value="UniProtKB-KW"/>
</dbReference>
<protein>
    <recommendedName>
        <fullName evidence="3">Large ribosomal RNA subunit accumulation protein YceD</fullName>
    </recommendedName>
    <alternativeName>
        <fullName evidence="5">23S rRNA accumulation protein YceD</fullName>
    </alternativeName>
</protein>
<evidence type="ECO:0000256" key="4">
    <source>
        <dbReference type="ARBA" id="ARBA00022517"/>
    </source>
</evidence>
<proteinExistence type="inferred from homology"/>
<dbReference type="Pfam" id="PF02620">
    <property type="entry name" value="YceD"/>
    <property type="match status" value="1"/>
</dbReference>
<dbReference type="InterPro" id="IPR003772">
    <property type="entry name" value="YceD"/>
</dbReference>
<evidence type="ECO:0000256" key="3">
    <source>
        <dbReference type="ARBA" id="ARBA00015716"/>
    </source>
</evidence>